<protein>
    <submittedName>
        <fullName evidence="1">Uncharacterized protein</fullName>
    </submittedName>
</protein>
<sequence>KRPSQPSVLTWPCYRSTAGRQAGESQATCGAGRPRSLQRISVPGLLFPAITICSASIQPPRMSSFMPATGLTSPTGSCAALSAGAVSSLSSL</sequence>
<proteinExistence type="predicted"/>
<dbReference type="AlphaFoldDB" id="A0A382YTN4"/>
<feature type="non-terminal residue" evidence="1">
    <location>
        <position position="1"/>
    </location>
</feature>
<feature type="non-terminal residue" evidence="1">
    <location>
        <position position="92"/>
    </location>
</feature>
<evidence type="ECO:0000313" key="1">
    <source>
        <dbReference type="EMBL" id="SVD86185.1"/>
    </source>
</evidence>
<reference evidence="1" key="1">
    <citation type="submission" date="2018-05" db="EMBL/GenBank/DDBJ databases">
        <authorList>
            <person name="Lanie J.A."/>
            <person name="Ng W.-L."/>
            <person name="Kazmierczak K.M."/>
            <person name="Andrzejewski T.M."/>
            <person name="Davidsen T.M."/>
            <person name="Wayne K.J."/>
            <person name="Tettelin H."/>
            <person name="Glass J.I."/>
            <person name="Rusch D."/>
            <person name="Podicherti R."/>
            <person name="Tsui H.-C.T."/>
            <person name="Winkler M.E."/>
        </authorList>
    </citation>
    <scope>NUCLEOTIDE SEQUENCE</scope>
</reference>
<accession>A0A382YTN4</accession>
<organism evidence="1">
    <name type="scientific">marine metagenome</name>
    <dbReference type="NCBI Taxonomy" id="408172"/>
    <lineage>
        <taxon>unclassified sequences</taxon>
        <taxon>metagenomes</taxon>
        <taxon>ecological metagenomes</taxon>
    </lineage>
</organism>
<name>A0A382YTN4_9ZZZZ</name>
<gene>
    <name evidence="1" type="ORF">METZ01_LOCUS439039</name>
</gene>
<dbReference type="EMBL" id="UINC01178174">
    <property type="protein sequence ID" value="SVD86185.1"/>
    <property type="molecule type" value="Genomic_DNA"/>
</dbReference>